<feature type="transmembrane region" description="Helical" evidence="15">
    <location>
        <begin position="38"/>
        <end position="55"/>
    </location>
</feature>
<dbReference type="EC" id="2.7.1.66" evidence="16"/>
<dbReference type="CDD" id="cd14265">
    <property type="entry name" value="UDPK_IM_like"/>
    <property type="match status" value="1"/>
</dbReference>
<keyword evidence="11" id="KW-0443">Lipid metabolism</keyword>
<keyword evidence="7" id="KW-0547">Nucleotide-binding</keyword>
<dbReference type="PANTHER" id="PTHR34299">
    <property type="entry name" value="DIACYLGLYCEROL KINASE"/>
    <property type="match status" value="1"/>
</dbReference>
<evidence type="ECO:0000256" key="1">
    <source>
        <dbReference type="ARBA" id="ARBA00004651"/>
    </source>
</evidence>
<evidence type="ECO:0000256" key="9">
    <source>
        <dbReference type="ARBA" id="ARBA00022840"/>
    </source>
</evidence>
<keyword evidence="10 15" id="KW-1133">Transmembrane helix</keyword>
<dbReference type="InterPro" id="IPR000829">
    <property type="entry name" value="DAGK"/>
</dbReference>
<evidence type="ECO:0000256" key="2">
    <source>
        <dbReference type="ARBA" id="ARBA00005967"/>
    </source>
</evidence>
<name>A0ABS2P007_9BACI</name>
<keyword evidence="8 16" id="KW-0418">Kinase</keyword>
<accession>A0ABS2P007</accession>
<evidence type="ECO:0000313" key="17">
    <source>
        <dbReference type="Proteomes" id="UP000737402"/>
    </source>
</evidence>
<proteinExistence type="inferred from homology"/>
<evidence type="ECO:0000256" key="12">
    <source>
        <dbReference type="ARBA" id="ARBA00023136"/>
    </source>
</evidence>
<keyword evidence="13" id="KW-0594">Phospholipid biosynthesis</keyword>
<dbReference type="Proteomes" id="UP000737402">
    <property type="component" value="Unassembled WGS sequence"/>
</dbReference>
<dbReference type="PANTHER" id="PTHR34299:SF1">
    <property type="entry name" value="DIACYLGLYCEROL KINASE"/>
    <property type="match status" value="1"/>
</dbReference>
<evidence type="ECO:0000313" key="16">
    <source>
        <dbReference type="EMBL" id="MBM7620305.1"/>
    </source>
</evidence>
<evidence type="ECO:0000256" key="6">
    <source>
        <dbReference type="ARBA" id="ARBA00022692"/>
    </source>
</evidence>
<gene>
    <name evidence="16" type="ORF">JOC95_002158</name>
</gene>
<evidence type="ECO:0000256" key="4">
    <source>
        <dbReference type="ARBA" id="ARBA00022516"/>
    </source>
</evidence>
<dbReference type="Pfam" id="PF01219">
    <property type="entry name" value="DAGK_prokar"/>
    <property type="match status" value="1"/>
</dbReference>
<evidence type="ECO:0000256" key="13">
    <source>
        <dbReference type="ARBA" id="ARBA00023209"/>
    </source>
</evidence>
<comment type="subcellular location">
    <subcellularLocation>
        <location evidence="1">Cell membrane</location>
        <topology evidence="1">Multi-pass membrane protein</topology>
    </subcellularLocation>
</comment>
<dbReference type="RefSeq" id="WP_204415882.1">
    <property type="nucleotide sequence ID" value="NZ_JAFBED010000004.1"/>
</dbReference>
<keyword evidence="14" id="KW-1208">Phospholipid metabolism</keyword>
<keyword evidence="5 16" id="KW-0808">Transferase</keyword>
<evidence type="ECO:0000256" key="5">
    <source>
        <dbReference type="ARBA" id="ARBA00022679"/>
    </source>
</evidence>
<keyword evidence="12 15" id="KW-0472">Membrane</keyword>
<dbReference type="PROSITE" id="PS01069">
    <property type="entry name" value="DAGK_PROKAR"/>
    <property type="match status" value="1"/>
</dbReference>
<evidence type="ECO:0000256" key="3">
    <source>
        <dbReference type="ARBA" id="ARBA00022475"/>
    </source>
</evidence>
<comment type="similarity">
    <text evidence="2">Belongs to the bacterial diacylglycerol kinase family.</text>
</comment>
<keyword evidence="4" id="KW-0444">Lipid biosynthesis</keyword>
<organism evidence="16 17">
    <name type="scientific">Sutcliffiella tianshenii</name>
    <dbReference type="NCBI Taxonomy" id="1463404"/>
    <lineage>
        <taxon>Bacteria</taxon>
        <taxon>Bacillati</taxon>
        <taxon>Bacillota</taxon>
        <taxon>Bacilli</taxon>
        <taxon>Bacillales</taxon>
        <taxon>Bacillaceae</taxon>
        <taxon>Sutcliffiella</taxon>
    </lineage>
</organism>
<comment type="caution">
    <text evidence="16">The sequence shown here is derived from an EMBL/GenBank/DDBJ whole genome shotgun (WGS) entry which is preliminary data.</text>
</comment>
<evidence type="ECO:0000256" key="15">
    <source>
        <dbReference type="SAM" id="Phobius"/>
    </source>
</evidence>
<keyword evidence="6 15" id="KW-0812">Transmembrane</keyword>
<dbReference type="InterPro" id="IPR036945">
    <property type="entry name" value="DAGK_sf"/>
</dbReference>
<protein>
    <submittedName>
        <fullName evidence="16">Undecaprenol kinase</fullName>
        <ecNumber evidence="16">2.7.1.66</ecNumber>
    </submittedName>
</protein>
<keyword evidence="9" id="KW-0067">ATP-binding</keyword>
<keyword evidence="3" id="KW-1003">Cell membrane</keyword>
<keyword evidence="17" id="KW-1185">Reference proteome</keyword>
<dbReference type="InterPro" id="IPR033717">
    <property type="entry name" value="UDPK"/>
</dbReference>
<evidence type="ECO:0000256" key="8">
    <source>
        <dbReference type="ARBA" id="ARBA00022777"/>
    </source>
</evidence>
<evidence type="ECO:0000256" key="10">
    <source>
        <dbReference type="ARBA" id="ARBA00022989"/>
    </source>
</evidence>
<feature type="transmembrane region" description="Helical" evidence="15">
    <location>
        <begin position="62"/>
        <end position="82"/>
    </location>
</feature>
<dbReference type="GO" id="GO:0036433">
    <property type="term" value="F:di-trans, poly-cis-undecaprenol kinase activity"/>
    <property type="evidence" value="ECO:0007669"/>
    <property type="project" value="UniProtKB-EC"/>
</dbReference>
<dbReference type="EMBL" id="JAFBED010000004">
    <property type="protein sequence ID" value="MBM7620305.1"/>
    <property type="molecule type" value="Genomic_DNA"/>
</dbReference>
<feature type="transmembrane region" description="Helical" evidence="15">
    <location>
        <begin position="102"/>
        <end position="128"/>
    </location>
</feature>
<reference evidence="16 17" key="1">
    <citation type="submission" date="2021-01" db="EMBL/GenBank/DDBJ databases">
        <title>Genomic Encyclopedia of Type Strains, Phase IV (KMG-IV): sequencing the most valuable type-strain genomes for metagenomic binning, comparative biology and taxonomic classification.</title>
        <authorList>
            <person name="Goeker M."/>
        </authorList>
    </citation>
    <scope>NUCLEOTIDE SEQUENCE [LARGE SCALE GENOMIC DNA]</scope>
    <source>
        <strain evidence="16 17">DSM 25879</strain>
    </source>
</reference>
<evidence type="ECO:0000256" key="14">
    <source>
        <dbReference type="ARBA" id="ARBA00023264"/>
    </source>
</evidence>
<dbReference type="Gene3D" id="1.10.287.3610">
    <property type="match status" value="1"/>
</dbReference>
<evidence type="ECO:0000256" key="7">
    <source>
        <dbReference type="ARBA" id="ARBA00022741"/>
    </source>
</evidence>
<evidence type="ECO:0000256" key="11">
    <source>
        <dbReference type="ARBA" id="ARBA00023098"/>
    </source>
</evidence>
<sequence length="132" mass="14942">MPMDSKERNKKGYRSSFAKSFTYAWSGLMFVLRTERNIKIHFGIAFFVMALSLYLHISKVEWLILFIVIGGILVIEILNTAIENVVDLVTEEYHPLAKIAKDVAASAALVFAFISVIIGILLFSPYLWAIIK</sequence>